<comment type="caution">
    <text evidence="1">The sequence shown here is derived from an EMBL/GenBank/DDBJ whole genome shotgun (WGS) entry which is preliminary data.</text>
</comment>
<gene>
    <name evidence="1" type="ORF">RPERSI_LOCUS36504</name>
</gene>
<keyword evidence="2" id="KW-1185">Reference proteome</keyword>
<evidence type="ECO:0000313" key="1">
    <source>
        <dbReference type="EMBL" id="CAG8851302.1"/>
    </source>
</evidence>
<feature type="non-terminal residue" evidence="1">
    <location>
        <position position="89"/>
    </location>
</feature>
<organism evidence="1 2">
    <name type="scientific">Racocetra persica</name>
    <dbReference type="NCBI Taxonomy" id="160502"/>
    <lineage>
        <taxon>Eukaryota</taxon>
        <taxon>Fungi</taxon>
        <taxon>Fungi incertae sedis</taxon>
        <taxon>Mucoromycota</taxon>
        <taxon>Glomeromycotina</taxon>
        <taxon>Glomeromycetes</taxon>
        <taxon>Diversisporales</taxon>
        <taxon>Gigasporaceae</taxon>
        <taxon>Racocetra</taxon>
    </lineage>
</organism>
<reference evidence="1" key="1">
    <citation type="submission" date="2021-06" db="EMBL/GenBank/DDBJ databases">
        <authorList>
            <person name="Kallberg Y."/>
            <person name="Tangrot J."/>
            <person name="Rosling A."/>
        </authorList>
    </citation>
    <scope>NUCLEOTIDE SEQUENCE</scope>
    <source>
        <strain evidence="1">MA461A</strain>
    </source>
</reference>
<name>A0ACA9SZA4_9GLOM</name>
<feature type="non-terminal residue" evidence="1">
    <location>
        <position position="1"/>
    </location>
</feature>
<proteinExistence type="predicted"/>
<accession>A0ACA9SZA4</accession>
<dbReference type="Proteomes" id="UP000789920">
    <property type="component" value="Unassembled WGS sequence"/>
</dbReference>
<evidence type="ECO:0000313" key="2">
    <source>
        <dbReference type="Proteomes" id="UP000789920"/>
    </source>
</evidence>
<sequence length="89" mass="10558">STSMQKFLKGVPLPELHPSLNNKSKINHMIATKCQNEIDPYIRTVRFFDNEQYLVLYGHKNQMKYLADSLYFEIDMSFKHVHGPINKWE</sequence>
<dbReference type="EMBL" id="CAJVQC010175391">
    <property type="protein sequence ID" value="CAG8851302.1"/>
    <property type="molecule type" value="Genomic_DNA"/>
</dbReference>
<protein>
    <submittedName>
        <fullName evidence="1">17569_t:CDS:1</fullName>
    </submittedName>
</protein>